<dbReference type="Proteomes" id="UP000573001">
    <property type="component" value="Unassembled WGS sequence"/>
</dbReference>
<keyword evidence="3" id="KW-0804">Transcription</keyword>
<dbReference type="EMBL" id="JABMCE010000072">
    <property type="protein sequence ID" value="NUU13762.1"/>
    <property type="molecule type" value="Genomic_DNA"/>
</dbReference>
<evidence type="ECO:0000256" key="3">
    <source>
        <dbReference type="ARBA" id="ARBA00023163"/>
    </source>
</evidence>
<dbReference type="PANTHER" id="PTHR30154:SF34">
    <property type="entry name" value="TRANSCRIPTIONAL REGULATOR AZLB"/>
    <property type="match status" value="1"/>
</dbReference>
<evidence type="ECO:0000256" key="1">
    <source>
        <dbReference type="ARBA" id="ARBA00023015"/>
    </source>
</evidence>
<evidence type="ECO:0000259" key="5">
    <source>
        <dbReference type="PROSITE" id="PS50956"/>
    </source>
</evidence>
<dbReference type="RefSeq" id="WP_175351252.1">
    <property type="nucleotide sequence ID" value="NZ_BAAAWQ010000001.1"/>
</dbReference>
<evidence type="ECO:0000256" key="2">
    <source>
        <dbReference type="ARBA" id="ARBA00023125"/>
    </source>
</evidence>
<dbReference type="InterPro" id="IPR011008">
    <property type="entry name" value="Dimeric_a/b-barrel"/>
</dbReference>
<sequence>MTVVNARPGGADDVDRAVLRALAHDGRASWARIGELAGCSTSTAQRRVTRLLEDGTVRIIAASDVLAAGFGVSTKVRIRSGAARADALADALARRPEVRFAATLTGSADCTAEVVLPRVGDLTSFLSTIEVDGRPVETEALPIVRTFTAPFTVFPGDALAPTGRAADADAPRSATANAPAPDPSTRQGVSPLHADAIPEERAVFAALVRDGRKPLTDLAREVGRTEAATRRTLEDLVQSGRLRIGPLVAPALLGRATELEVWISVAPDRLSDAAAQLAGHPSVHYAAASLGRFNLIGQAFLPDFASVYTFTTDVLGALPGVREVDVTVQLRTVKRMWSRIEDGRFVPASEASAPAITSPADQAAATPSPAVRVPDTA</sequence>
<comment type="caution">
    <text evidence="6">The sequence shown here is derived from an EMBL/GenBank/DDBJ whole genome shotgun (WGS) entry which is preliminary data.</text>
</comment>
<dbReference type="InterPro" id="IPR019888">
    <property type="entry name" value="Tscrpt_reg_AsnC-like"/>
</dbReference>
<dbReference type="SUPFAM" id="SSF54909">
    <property type="entry name" value="Dimeric alpha+beta barrel"/>
    <property type="match status" value="2"/>
</dbReference>
<dbReference type="InterPro" id="IPR000485">
    <property type="entry name" value="AsnC-type_HTH_dom"/>
</dbReference>
<evidence type="ECO:0000256" key="4">
    <source>
        <dbReference type="SAM" id="MobiDB-lite"/>
    </source>
</evidence>
<dbReference type="Gene3D" id="1.10.10.10">
    <property type="entry name" value="Winged helix-like DNA-binding domain superfamily/Winged helix DNA-binding domain"/>
    <property type="match status" value="2"/>
</dbReference>
<evidence type="ECO:0000313" key="6">
    <source>
        <dbReference type="EMBL" id="NUU13762.1"/>
    </source>
</evidence>
<name>A0ABX2MDC5_9MICO</name>
<proteinExistence type="predicted"/>
<feature type="region of interest" description="Disordered" evidence="4">
    <location>
        <begin position="351"/>
        <end position="377"/>
    </location>
</feature>
<dbReference type="PRINTS" id="PR00033">
    <property type="entry name" value="HTHASNC"/>
</dbReference>
<feature type="domain" description="HTH asnC-type" evidence="5">
    <location>
        <begin position="11"/>
        <end position="71"/>
    </location>
</feature>
<keyword evidence="2" id="KW-0238">DNA-binding</keyword>
<feature type="region of interest" description="Disordered" evidence="4">
    <location>
        <begin position="162"/>
        <end position="190"/>
    </location>
</feature>
<dbReference type="PANTHER" id="PTHR30154">
    <property type="entry name" value="LEUCINE-RESPONSIVE REGULATORY PROTEIN"/>
    <property type="match status" value="1"/>
</dbReference>
<dbReference type="Pfam" id="PF01037">
    <property type="entry name" value="AsnC_trans_reg"/>
    <property type="match status" value="2"/>
</dbReference>
<dbReference type="InterPro" id="IPR036390">
    <property type="entry name" value="WH_DNA-bd_sf"/>
</dbReference>
<dbReference type="SMART" id="SM00344">
    <property type="entry name" value="HTH_ASNC"/>
    <property type="match status" value="2"/>
</dbReference>
<organism evidence="6 7">
    <name type="scientific">Curtobacterium pusillum</name>
    <dbReference type="NCBI Taxonomy" id="69373"/>
    <lineage>
        <taxon>Bacteria</taxon>
        <taxon>Bacillati</taxon>
        <taxon>Actinomycetota</taxon>
        <taxon>Actinomycetes</taxon>
        <taxon>Micrococcales</taxon>
        <taxon>Microbacteriaceae</taxon>
        <taxon>Curtobacterium</taxon>
    </lineage>
</organism>
<evidence type="ECO:0000313" key="7">
    <source>
        <dbReference type="Proteomes" id="UP000573001"/>
    </source>
</evidence>
<dbReference type="InterPro" id="IPR019887">
    <property type="entry name" value="Tscrpt_reg_AsnC/Lrp_C"/>
</dbReference>
<dbReference type="Pfam" id="PF13404">
    <property type="entry name" value="HTH_AsnC-type"/>
    <property type="match status" value="1"/>
</dbReference>
<dbReference type="PROSITE" id="PS50956">
    <property type="entry name" value="HTH_ASNC_2"/>
    <property type="match status" value="1"/>
</dbReference>
<dbReference type="InterPro" id="IPR036388">
    <property type="entry name" value="WH-like_DNA-bd_sf"/>
</dbReference>
<accession>A0ABX2MDC5</accession>
<reference evidence="6 7" key="1">
    <citation type="submission" date="2020-05" db="EMBL/GenBank/DDBJ databases">
        <title>Genome Sequencing of Type Strains.</title>
        <authorList>
            <person name="Lemaire J.F."/>
            <person name="Inderbitzin P."/>
            <person name="Gregorio O.A."/>
            <person name="Collins S.B."/>
            <person name="Wespe N."/>
            <person name="Knight-Connoni V."/>
        </authorList>
    </citation>
    <scope>NUCLEOTIDE SEQUENCE [LARGE SCALE GENOMIC DNA]</scope>
    <source>
        <strain evidence="6 7">ATCC 19096</strain>
    </source>
</reference>
<keyword evidence="1" id="KW-0805">Transcription regulation</keyword>
<dbReference type="Gene3D" id="3.30.70.920">
    <property type="match status" value="2"/>
</dbReference>
<dbReference type="SUPFAM" id="SSF46785">
    <property type="entry name" value="Winged helix' DNA-binding domain"/>
    <property type="match status" value="1"/>
</dbReference>
<keyword evidence="7" id="KW-1185">Reference proteome</keyword>
<protein>
    <submittedName>
        <fullName evidence="6">Lrp/AsnC family transcriptional regulator</fullName>
    </submittedName>
</protein>
<gene>
    <name evidence="6" type="ORF">HP507_07945</name>
</gene>